<keyword evidence="3" id="KW-1185">Reference proteome</keyword>
<evidence type="ECO:0000256" key="1">
    <source>
        <dbReference type="SAM" id="MobiDB-lite"/>
    </source>
</evidence>
<evidence type="ECO:0000313" key="3">
    <source>
        <dbReference type="Proteomes" id="UP000194873"/>
    </source>
</evidence>
<reference evidence="2 3" key="1">
    <citation type="submission" date="2017-01" db="EMBL/GenBank/DDBJ databases">
        <title>A new Hymenobacter.</title>
        <authorList>
            <person name="Liang Y."/>
            <person name="Feng F."/>
        </authorList>
    </citation>
    <scope>NUCLEOTIDE SEQUENCE [LARGE SCALE GENOMIC DNA]</scope>
    <source>
        <strain evidence="2">MIMBbqt21</strain>
    </source>
</reference>
<feature type="region of interest" description="Disordered" evidence="1">
    <location>
        <begin position="155"/>
        <end position="175"/>
    </location>
</feature>
<dbReference type="Proteomes" id="UP000194873">
    <property type="component" value="Unassembled WGS sequence"/>
</dbReference>
<proteinExistence type="predicted"/>
<feature type="compositionally biased region" description="Basic and acidic residues" evidence="1">
    <location>
        <begin position="165"/>
        <end position="175"/>
    </location>
</feature>
<name>A0A243WA52_9BACT</name>
<sequence length="175" mass="19212">MGVLSLGAQHAEAQKYITAAGVRLGKDNFGVTVQQRIYSKGTLEGIGIIRNREASITVLAEHHFGLLGRSLNYYAGAGGHLGTEKNHGGFGGLDGILGLEYKVAFLPIDLSLDVKPSVEIGHSEDWFRVPTAFSIRYVLIKEKNTGLFDRVFGDDKKSKRKKKDKNSSRKGLFDF</sequence>
<comment type="caution">
    <text evidence="2">The sequence shown here is derived from an EMBL/GenBank/DDBJ whole genome shotgun (WGS) entry which is preliminary data.</text>
</comment>
<protein>
    <recommendedName>
        <fullName evidence="4">Outer membrane protein beta-barrel domain-containing protein</fullName>
    </recommendedName>
</protein>
<accession>A0A243WA52</accession>
<dbReference type="AlphaFoldDB" id="A0A243WA52"/>
<gene>
    <name evidence="2" type="ORF">BXP70_21465</name>
</gene>
<evidence type="ECO:0000313" key="2">
    <source>
        <dbReference type="EMBL" id="OUJ71651.1"/>
    </source>
</evidence>
<dbReference type="EMBL" id="MTSE01000015">
    <property type="protein sequence ID" value="OUJ71651.1"/>
    <property type="molecule type" value="Genomic_DNA"/>
</dbReference>
<evidence type="ECO:0008006" key="4">
    <source>
        <dbReference type="Google" id="ProtNLM"/>
    </source>
</evidence>
<organism evidence="2 3">
    <name type="scientific">Hymenobacter crusticola</name>
    <dbReference type="NCBI Taxonomy" id="1770526"/>
    <lineage>
        <taxon>Bacteria</taxon>
        <taxon>Pseudomonadati</taxon>
        <taxon>Bacteroidota</taxon>
        <taxon>Cytophagia</taxon>
        <taxon>Cytophagales</taxon>
        <taxon>Hymenobacteraceae</taxon>
        <taxon>Hymenobacter</taxon>
    </lineage>
</organism>